<feature type="non-terminal residue" evidence="8">
    <location>
        <position position="569"/>
    </location>
</feature>
<accession>A0A4V5N8X8</accession>
<dbReference type="SMART" id="SM00823">
    <property type="entry name" value="PKS_PP"/>
    <property type="match status" value="2"/>
</dbReference>
<dbReference type="InterPro" id="IPR042104">
    <property type="entry name" value="PKS_dehydratase_sf"/>
</dbReference>
<dbReference type="PROSITE" id="PS50075">
    <property type="entry name" value="CARRIER"/>
    <property type="match status" value="2"/>
</dbReference>
<dbReference type="SUPFAM" id="SSF47336">
    <property type="entry name" value="ACP-like"/>
    <property type="match status" value="2"/>
</dbReference>
<organism evidence="8 9">
    <name type="scientific">Friedmanniomyces simplex</name>
    <dbReference type="NCBI Taxonomy" id="329884"/>
    <lineage>
        <taxon>Eukaryota</taxon>
        <taxon>Fungi</taxon>
        <taxon>Dikarya</taxon>
        <taxon>Ascomycota</taxon>
        <taxon>Pezizomycotina</taxon>
        <taxon>Dothideomycetes</taxon>
        <taxon>Dothideomycetidae</taxon>
        <taxon>Mycosphaerellales</taxon>
        <taxon>Teratosphaeriaceae</taxon>
        <taxon>Friedmanniomyces</taxon>
    </lineage>
</organism>
<dbReference type="SUPFAM" id="SSF53474">
    <property type="entry name" value="alpha/beta-Hydrolases"/>
    <property type="match status" value="1"/>
</dbReference>
<dbReference type="Proteomes" id="UP000309340">
    <property type="component" value="Unassembled WGS sequence"/>
</dbReference>
<feature type="region of interest" description="C-terminal hotdog fold" evidence="4">
    <location>
        <begin position="1"/>
        <end position="121"/>
    </location>
</feature>
<dbReference type="OrthoDB" id="329835at2759"/>
<feature type="domain" description="PKS/mFAS DH" evidence="7">
    <location>
        <begin position="1"/>
        <end position="121"/>
    </location>
</feature>
<comment type="caution">
    <text evidence="8">The sequence shown here is derived from an EMBL/GenBank/DDBJ whole genome shotgun (WGS) entry which is preliminary data.</text>
</comment>
<comment type="caution">
    <text evidence="4">Lacks conserved residue(s) required for the propagation of feature annotation.</text>
</comment>
<protein>
    <recommendedName>
        <fullName evidence="10">Carrier domain-containing protein</fullName>
    </recommendedName>
</protein>
<dbReference type="PROSITE" id="PS00012">
    <property type="entry name" value="PHOSPHOPANTETHEINE"/>
    <property type="match status" value="2"/>
</dbReference>
<feature type="region of interest" description="Disordered" evidence="5">
    <location>
        <begin position="126"/>
        <end position="184"/>
    </location>
</feature>
<feature type="compositionally biased region" description="Polar residues" evidence="5">
    <location>
        <begin position="256"/>
        <end position="284"/>
    </location>
</feature>
<dbReference type="InterPro" id="IPR050091">
    <property type="entry name" value="PKS_NRPS_Biosynth_Enz"/>
</dbReference>
<dbReference type="Gene3D" id="3.40.50.1820">
    <property type="entry name" value="alpha/beta hydrolase"/>
    <property type="match status" value="1"/>
</dbReference>
<keyword evidence="9" id="KW-1185">Reference proteome</keyword>
<evidence type="ECO:0000256" key="3">
    <source>
        <dbReference type="ARBA" id="ARBA00022679"/>
    </source>
</evidence>
<dbReference type="InterPro" id="IPR020806">
    <property type="entry name" value="PKS_PP-bd"/>
</dbReference>
<name>A0A4V5N8X8_9PEZI</name>
<dbReference type="GO" id="GO:0006633">
    <property type="term" value="P:fatty acid biosynthetic process"/>
    <property type="evidence" value="ECO:0007669"/>
    <property type="project" value="TreeGrafter"/>
</dbReference>
<dbReference type="EMBL" id="NAJQ01002320">
    <property type="protein sequence ID" value="TKA45389.1"/>
    <property type="molecule type" value="Genomic_DNA"/>
</dbReference>
<evidence type="ECO:0000313" key="9">
    <source>
        <dbReference type="Proteomes" id="UP000309340"/>
    </source>
</evidence>
<sequence length="569" mass="60647">MQEVVLDSDALEASARVQFQVEDGGFYQSPCWIDSCGHIAGFIMNGNDNIHSKGQVFINHGWDAARLAKPLQSGKTYCTYNRMQLVSGTLYAGDTYILEDGVIIGVFEGVKFQGVPRRMIEMVLPKANSRPGSEPALSAPAPGRSTPKATGKPLRSPVDVVKRLPERSSVDGPRETATGHVGSTAAASPVADILTLVAQETGIDPADLDLSSPLPDLGIDSLLTLTISGRLRDELGLEVAMTEETTLADLIASAGGQRSTTPSSTGAKTPVTSGSQGTADTDPSSIDDDEAGTDVLQVVRAVIARETGVPLEDLQPQTSLDELGVDSLLALTMISALSETLGKSLPPTMFADSETIWDVENILGMNGYLEDTGLGDVMEDDHNSMDDAAGESNTARIEKAQLAILQPPHASSVCLQGNAKTAKSMLFLFPDGAGSAVSYTQLPDISPQAVVYGLNCPWMRSPENLTGPLEQYVAKFLVEVRRRQPNGPYYLGGWSAGGILAYEAAKQLAKVGETTKQLILLDSPDPVGLQNPPPRMYDFLEGLDLFGMSGKSAPKWLRPHMTAFIRMLD</sequence>
<dbReference type="InterPro" id="IPR009081">
    <property type="entry name" value="PP-bd_ACP"/>
</dbReference>
<dbReference type="AlphaFoldDB" id="A0A4V5N8X8"/>
<keyword evidence="2" id="KW-0597">Phosphoprotein</keyword>
<dbReference type="STRING" id="329884.A0A4V5N8X8"/>
<keyword evidence="3" id="KW-0808">Transferase</keyword>
<evidence type="ECO:0000313" key="8">
    <source>
        <dbReference type="EMBL" id="TKA45389.1"/>
    </source>
</evidence>
<dbReference type="PANTHER" id="PTHR43775">
    <property type="entry name" value="FATTY ACID SYNTHASE"/>
    <property type="match status" value="1"/>
</dbReference>
<dbReference type="InterPro" id="IPR036736">
    <property type="entry name" value="ACP-like_sf"/>
</dbReference>
<dbReference type="InterPro" id="IPR006162">
    <property type="entry name" value="Ppantetheine_attach_site"/>
</dbReference>
<reference evidence="8 9" key="1">
    <citation type="submission" date="2017-03" db="EMBL/GenBank/DDBJ databases">
        <title>Genomes of endolithic fungi from Antarctica.</title>
        <authorList>
            <person name="Coleine C."/>
            <person name="Masonjones S."/>
            <person name="Stajich J.E."/>
        </authorList>
    </citation>
    <scope>NUCLEOTIDE SEQUENCE [LARGE SCALE GENOMIC DNA]</scope>
    <source>
        <strain evidence="8 9">CCFEE 5184</strain>
    </source>
</reference>
<dbReference type="InterPro" id="IPR001031">
    <property type="entry name" value="Thioesterase"/>
</dbReference>
<feature type="domain" description="Carrier" evidence="6">
    <location>
        <begin position="184"/>
        <end position="261"/>
    </location>
</feature>
<evidence type="ECO:0000259" key="6">
    <source>
        <dbReference type="PROSITE" id="PS50075"/>
    </source>
</evidence>
<dbReference type="Pfam" id="PF00975">
    <property type="entry name" value="Thioesterase"/>
    <property type="match status" value="1"/>
</dbReference>
<dbReference type="GO" id="GO:0031177">
    <property type="term" value="F:phosphopantetheine binding"/>
    <property type="evidence" value="ECO:0007669"/>
    <property type="project" value="InterPro"/>
</dbReference>
<dbReference type="Gene3D" id="3.10.129.110">
    <property type="entry name" value="Polyketide synthase dehydratase"/>
    <property type="match status" value="1"/>
</dbReference>
<feature type="compositionally biased region" description="Basic and acidic residues" evidence="5">
    <location>
        <begin position="160"/>
        <end position="174"/>
    </location>
</feature>
<dbReference type="GO" id="GO:0004312">
    <property type="term" value="F:fatty acid synthase activity"/>
    <property type="evidence" value="ECO:0007669"/>
    <property type="project" value="TreeGrafter"/>
</dbReference>
<feature type="region of interest" description="N-terminal hotdog fold" evidence="4">
    <location>
        <position position="1"/>
    </location>
</feature>
<feature type="region of interest" description="Disordered" evidence="5">
    <location>
        <begin position="253"/>
        <end position="290"/>
    </location>
</feature>
<evidence type="ECO:0000256" key="4">
    <source>
        <dbReference type="PROSITE-ProRule" id="PRU01363"/>
    </source>
</evidence>
<dbReference type="Gene3D" id="1.10.1200.10">
    <property type="entry name" value="ACP-like"/>
    <property type="match status" value="2"/>
</dbReference>
<dbReference type="InterPro" id="IPR029058">
    <property type="entry name" value="AB_hydrolase_fold"/>
</dbReference>
<dbReference type="PROSITE" id="PS52019">
    <property type="entry name" value="PKS_MFAS_DH"/>
    <property type="match status" value="1"/>
</dbReference>
<evidence type="ECO:0000256" key="1">
    <source>
        <dbReference type="ARBA" id="ARBA00022450"/>
    </source>
</evidence>
<gene>
    <name evidence="8" type="ORF">B0A55_13467</name>
</gene>
<proteinExistence type="predicted"/>
<dbReference type="Pfam" id="PF00550">
    <property type="entry name" value="PP-binding"/>
    <property type="match status" value="2"/>
</dbReference>
<feature type="domain" description="Carrier" evidence="6">
    <location>
        <begin position="290"/>
        <end position="367"/>
    </location>
</feature>
<dbReference type="PANTHER" id="PTHR43775:SF37">
    <property type="entry name" value="SI:DKEY-61P9.11"/>
    <property type="match status" value="1"/>
</dbReference>
<keyword evidence="1" id="KW-0596">Phosphopantetheine</keyword>
<evidence type="ECO:0000256" key="5">
    <source>
        <dbReference type="SAM" id="MobiDB-lite"/>
    </source>
</evidence>
<dbReference type="InterPro" id="IPR049900">
    <property type="entry name" value="PKS_mFAS_DH"/>
</dbReference>
<evidence type="ECO:0000256" key="2">
    <source>
        <dbReference type="ARBA" id="ARBA00022553"/>
    </source>
</evidence>
<evidence type="ECO:0000259" key="7">
    <source>
        <dbReference type="PROSITE" id="PS52019"/>
    </source>
</evidence>
<evidence type="ECO:0008006" key="10">
    <source>
        <dbReference type="Google" id="ProtNLM"/>
    </source>
</evidence>